<gene>
    <name evidence="5" type="ordered locus">MLP_19860</name>
</gene>
<dbReference type="SMART" id="SM00796">
    <property type="entry name" value="AHS1"/>
    <property type="match status" value="1"/>
</dbReference>
<proteinExistence type="predicted"/>
<dbReference type="eggNOG" id="COG2049">
    <property type="taxonomic scope" value="Bacteria"/>
</dbReference>
<dbReference type="Gene3D" id="3.30.1360.40">
    <property type="match status" value="1"/>
</dbReference>
<keyword evidence="6" id="KW-1185">Reference proteome</keyword>
<dbReference type="GO" id="GO:0016787">
    <property type="term" value="F:hydrolase activity"/>
    <property type="evidence" value="ECO:0007669"/>
    <property type="project" value="UniProtKB-KW"/>
</dbReference>
<dbReference type="GO" id="GO:0005524">
    <property type="term" value="F:ATP binding"/>
    <property type="evidence" value="ECO:0007669"/>
    <property type="project" value="UniProtKB-KW"/>
</dbReference>
<name>F5XTC8_MICPN</name>
<dbReference type="PANTHER" id="PTHR34698:SF2">
    <property type="entry name" value="5-OXOPROLINASE SUBUNIT B"/>
    <property type="match status" value="1"/>
</dbReference>
<evidence type="ECO:0000256" key="2">
    <source>
        <dbReference type="ARBA" id="ARBA00022801"/>
    </source>
</evidence>
<dbReference type="InterPro" id="IPR003833">
    <property type="entry name" value="CT_C_D"/>
</dbReference>
<dbReference type="Pfam" id="PF02682">
    <property type="entry name" value="CT_C_D"/>
    <property type="match status" value="1"/>
</dbReference>
<dbReference type="SUPFAM" id="SSF50891">
    <property type="entry name" value="Cyclophilin-like"/>
    <property type="match status" value="1"/>
</dbReference>
<dbReference type="InterPro" id="IPR010016">
    <property type="entry name" value="PxpB"/>
</dbReference>
<dbReference type="HOGENOM" id="CLU_020207_1_0_11"/>
<evidence type="ECO:0000256" key="1">
    <source>
        <dbReference type="ARBA" id="ARBA00022741"/>
    </source>
</evidence>
<keyword evidence="2" id="KW-0378">Hydrolase</keyword>
<dbReference type="AlphaFoldDB" id="F5XTC8"/>
<keyword evidence="1" id="KW-0547">Nucleotide-binding</keyword>
<sequence length="231" mass="24983">MSVLVSDCGDAAVRVTFQTDDRNHAWRSAHRLSTWLDTHRDRQQLRGTIATYDAVLVEFDASRTDHDIVRSLIDIALGERIDETSGRPPRQFDVPVVYGGEYGPDLQHVAEQQGLSAAEVVALHTAGPLTMRCYGSPAGAPMLDGPAFPQPVPRLTSPRPHVLAGAVSVAGRQAVVSARPAPGGWCVIGRTPRQLIDLDRTPLVPYAPGDTFRFFSISADEWSSYAGALDG</sequence>
<keyword evidence="3" id="KW-0067">ATP-binding</keyword>
<dbReference type="RefSeq" id="WP_013862872.1">
    <property type="nucleotide sequence ID" value="NC_015635.1"/>
</dbReference>
<dbReference type="PANTHER" id="PTHR34698">
    <property type="entry name" value="5-OXOPROLINASE SUBUNIT B"/>
    <property type="match status" value="1"/>
</dbReference>
<evidence type="ECO:0000256" key="3">
    <source>
        <dbReference type="ARBA" id="ARBA00022840"/>
    </source>
</evidence>
<dbReference type="KEGG" id="mph:MLP_19860"/>
<protein>
    <recommendedName>
        <fullName evidence="4">Carboxyltransferase domain-containing protein</fullName>
    </recommendedName>
</protein>
<dbReference type="OrthoDB" id="9778567at2"/>
<feature type="domain" description="Carboxyltransferase" evidence="4">
    <location>
        <begin position="3"/>
        <end position="206"/>
    </location>
</feature>
<dbReference type="STRING" id="1032480.MLP_19860"/>
<evidence type="ECO:0000259" key="4">
    <source>
        <dbReference type="SMART" id="SM00796"/>
    </source>
</evidence>
<dbReference type="EMBL" id="AP012204">
    <property type="protein sequence ID" value="BAK35000.1"/>
    <property type="molecule type" value="Genomic_DNA"/>
</dbReference>
<dbReference type="Proteomes" id="UP000007947">
    <property type="component" value="Chromosome"/>
</dbReference>
<accession>F5XTC8</accession>
<organism evidence="5 6">
    <name type="scientific">Microlunatus phosphovorus (strain ATCC 700054 / DSM 10555 / JCM 9379 / NBRC 101784 / NCIMB 13414 / VKM Ac-1990 / NM-1)</name>
    <dbReference type="NCBI Taxonomy" id="1032480"/>
    <lineage>
        <taxon>Bacteria</taxon>
        <taxon>Bacillati</taxon>
        <taxon>Actinomycetota</taxon>
        <taxon>Actinomycetes</taxon>
        <taxon>Propionibacteriales</taxon>
        <taxon>Propionibacteriaceae</taxon>
        <taxon>Microlunatus</taxon>
    </lineage>
</organism>
<dbReference type="Gene3D" id="2.40.100.10">
    <property type="entry name" value="Cyclophilin-like"/>
    <property type="match status" value="1"/>
</dbReference>
<dbReference type="InterPro" id="IPR029000">
    <property type="entry name" value="Cyclophilin-like_dom_sf"/>
</dbReference>
<reference evidence="5 6" key="1">
    <citation type="submission" date="2011-05" db="EMBL/GenBank/DDBJ databases">
        <title>Whole genome sequence of Microlunatus phosphovorus NM-1.</title>
        <authorList>
            <person name="Hosoyama A."/>
            <person name="Sasaki K."/>
            <person name="Harada T."/>
            <person name="Igarashi R."/>
            <person name="Kawakoshi A."/>
            <person name="Sasagawa M."/>
            <person name="Fukada J."/>
            <person name="Nakamura S."/>
            <person name="Katano Y."/>
            <person name="Hanada S."/>
            <person name="Kamagata Y."/>
            <person name="Nakamura N."/>
            <person name="Yamazaki S."/>
            <person name="Fujita N."/>
        </authorList>
    </citation>
    <scope>NUCLEOTIDE SEQUENCE [LARGE SCALE GENOMIC DNA]</scope>
    <source>
        <strain evidence="6">ATCC 700054 / DSM 10555 / JCM 9379 / NBRC 101784 / NCIMB 13414 / VKM Ac-1990 / NM-1</strain>
    </source>
</reference>
<evidence type="ECO:0000313" key="6">
    <source>
        <dbReference type="Proteomes" id="UP000007947"/>
    </source>
</evidence>
<evidence type="ECO:0000313" key="5">
    <source>
        <dbReference type="EMBL" id="BAK35000.1"/>
    </source>
</evidence>
<dbReference type="SUPFAM" id="SSF160467">
    <property type="entry name" value="PH0987 N-terminal domain-like"/>
    <property type="match status" value="1"/>
</dbReference>